<dbReference type="EMBL" id="JBHUHQ010000002">
    <property type="protein sequence ID" value="MFD2042773.1"/>
    <property type="molecule type" value="Genomic_DNA"/>
</dbReference>
<dbReference type="RefSeq" id="WP_377554379.1">
    <property type="nucleotide sequence ID" value="NZ_JBHUMI010000003.1"/>
</dbReference>
<dbReference type="SUPFAM" id="SSF109915">
    <property type="entry name" value="Hypothetical protein YhaI"/>
    <property type="match status" value="1"/>
</dbReference>
<dbReference type="InterPro" id="IPR035945">
    <property type="entry name" value="YhaI-like_sf"/>
</dbReference>
<dbReference type="Pfam" id="PF08963">
    <property type="entry name" value="DUF1878"/>
    <property type="match status" value="1"/>
</dbReference>
<dbReference type="Gene3D" id="1.10.3750.10">
    <property type="entry name" value="YhaI-like"/>
    <property type="match status" value="1"/>
</dbReference>
<organism evidence="1 2">
    <name type="scientific">Ornithinibacillus salinisoli</name>
    <dbReference type="NCBI Taxonomy" id="1848459"/>
    <lineage>
        <taxon>Bacteria</taxon>
        <taxon>Bacillati</taxon>
        <taxon>Bacillota</taxon>
        <taxon>Bacilli</taxon>
        <taxon>Bacillales</taxon>
        <taxon>Bacillaceae</taxon>
        <taxon>Ornithinibacillus</taxon>
    </lineage>
</organism>
<sequence>MEGYDKNDLASFHLQLLTKTIDLKKYPLTRLVIEKNITNEEYKELFQLLHTINEEFEAQKEEGFLNFSPLLIHFAGMLNEKLNPDETIHALKQEGYFVELMEVFINLIVERE</sequence>
<comment type="caution">
    <text evidence="1">The sequence shown here is derived from an EMBL/GenBank/DDBJ whole genome shotgun (WGS) entry which is preliminary data.</text>
</comment>
<evidence type="ECO:0000313" key="2">
    <source>
        <dbReference type="Proteomes" id="UP001597383"/>
    </source>
</evidence>
<name>A0ABW4VUE7_9BACI</name>
<dbReference type="Proteomes" id="UP001597383">
    <property type="component" value="Unassembled WGS sequence"/>
</dbReference>
<dbReference type="InterPro" id="IPR015058">
    <property type="entry name" value="DUF1878"/>
</dbReference>
<proteinExistence type="predicted"/>
<evidence type="ECO:0000313" key="1">
    <source>
        <dbReference type="EMBL" id="MFD2042773.1"/>
    </source>
</evidence>
<gene>
    <name evidence="1" type="ORF">ACFSJF_00420</name>
</gene>
<accession>A0ABW4VUE7</accession>
<protein>
    <submittedName>
        <fullName evidence="1">DUF1878 family protein</fullName>
    </submittedName>
</protein>
<keyword evidence="2" id="KW-1185">Reference proteome</keyword>
<reference evidence="2" key="1">
    <citation type="journal article" date="2019" name="Int. J. Syst. Evol. Microbiol.">
        <title>The Global Catalogue of Microorganisms (GCM) 10K type strain sequencing project: providing services to taxonomists for standard genome sequencing and annotation.</title>
        <authorList>
            <consortium name="The Broad Institute Genomics Platform"/>
            <consortium name="The Broad Institute Genome Sequencing Center for Infectious Disease"/>
            <person name="Wu L."/>
            <person name="Ma J."/>
        </authorList>
    </citation>
    <scope>NUCLEOTIDE SEQUENCE [LARGE SCALE GENOMIC DNA]</scope>
    <source>
        <strain evidence="2">R28</strain>
    </source>
</reference>